<dbReference type="EMBL" id="CP061800">
    <property type="protein sequence ID" value="QTA90267.1"/>
    <property type="molecule type" value="Genomic_DNA"/>
</dbReference>
<dbReference type="AlphaFoldDB" id="A0A975GQV3"/>
<dbReference type="NCBIfam" id="NF041863">
    <property type="entry name" value="DVU0524_fam"/>
    <property type="match status" value="1"/>
</dbReference>
<dbReference type="KEGG" id="dmm:dnm_063280"/>
<dbReference type="Proteomes" id="UP000663722">
    <property type="component" value="Chromosome"/>
</dbReference>
<name>A0A975GQV3_9BACT</name>
<proteinExistence type="predicted"/>
<dbReference type="RefSeq" id="WP_207678542.1">
    <property type="nucleotide sequence ID" value="NZ_CP061800.1"/>
</dbReference>
<evidence type="ECO:0000256" key="1">
    <source>
        <dbReference type="SAM" id="MobiDB-lite"/>
    </source>
</evidence>
<evidence type="ECO:0000313" key="2">
    <source>
        <dbReference type="EMBL" id="QTA90267.1"/>
    </source>
</evidence>
<feature type="compositionally biased region" description="Basic and acidic residues" evidence="1">
    <location>
        <begin position="64"/>
        <end position="75"/>
    </location>
</feature>
<dbReference type="InterPro" id="IPR049840">
    <property type="entry name" value="DVU0524-like"/>
</dbReference>
<organism evidence="2 3">
    <name type="scientific">Desulfonema magnum</name>
    <dbReference type="NCBI Taxonomy" id="45655"/>
    <lineage>
        <taxon>Bacteria</taxon>
        <taxon>Pseudomonadati</taxon>
        <taxon>Thermodesulfobacteriota</taxon>
        <taxon>Desulfobacteria</taxon>
        <taxon>Desulfobacterales</taxon>
        <taxon>Desulfococcaceae</taxon>
        <taxon>Desulfonema</taxon>
    </lineage>
</organism>
<sequence length="113" mass="13051">MQIPAYRIHNVLKVYTKQLIQKKLSESLNQSDLAAQDNISVGERQQAVIDRVVGDILDKIIRHDPQDRTADESMKQRKNTFPTPVESQCRKANTFVYNIIDENNKKKTIRLSV</sequence>
<evidence type="ECO:0000313" key="3">
    <source>
        <dbReference type="Proteomes" id="UP000663722"/>
    </source>
</evidence>
<protein>
    <submittedName>
        <fullName evidence="2">Uncharacterized protein</fullName>
    </submittedName>
</protein>
<keyword evidence="3" id="KW-1185">Reference proteome</keyword>
<reference evidence="2" key="1">
    <citation type="journal article" date="2021" name="Microb. Physiol.">
        <title>Proteogenomic Insights into the Physiology of Marine, Sulfate-Reducing, Filamentous Desulfonema limicola and Desulfonema magnum.</title>
        <authorList>
            <person name="Schnaars V."/>
            <person name="Wohlbrand L."/>
            <person name="Scheve S."/>
            <person name="Hinrichs C."/>
            <person name="Reinhardt R."/>
            <person name="Rabus R."/>
        </authorList>
    </citation>
    <scope>NUCLEOTIDE SEQUENCE</scope>
    <source>
        <strain evidence="2">4be13</strain>
    </source>
</reference>
<accession>A0A975GQV3</accession>
<gene>
    <name evidence="2" type="ORF">dnm_063280</name>
</gene>
<feature type="region of interest" description="Disordered" evidence="1">
    <location>
        <begin position="64"/>
        <end position="86"/>
    </location>
</feature>